<dbReference type="InterPro" id="IPR011010">
    <property type="entry name" value="DNA_brk_join_enz"/>
</dbReference>
<dbReference type="Gene3D" id="3.90.15.10">
    <property type="entry name" value="Topoisomerase I, Chain A, domain 3"/>
    <property type="match status" value="1"/>
</dbReference>
<dbReference type="InterPro" id="IPR049331">
    <property type="entry name" value="Top1B_N_bact"/>
</dbReference>
<feature type="domain" description="DNA topoisomerase I catalytic core eukaryotic-type" evidence="7">
    <location>
        <begin position="120"/>
        <end position="340"/>
    </location>
</feature>
<dbReference type="GO" id="GO:0003917">
    <property type="term" value="F:DNA topoisomerase type I (single strand cut, ATP-independent) activity"/>
    <property type="evidence" value="ECO:0007669"/>
    <property type="project" value="UniProtKB-EC"/>
</dbReference>
<name>A0A379LKR8_9GAMM</name>
<dbReference type="PRINTS" id="PR00416">
    <property type="entry name" value="EUTPISMRASEI"/>
</dbReference>
<dbReference type="GO" id="GO:0003677">
    <property type="term" value="F:DNA binding"/>
    <property type="evidence" value="ECO:0007669"/>
    <property type="project" value="UniProtKB-KW"/>
</dbReference>
<dbReference type="Gene3D" id="3.30.66.10">
    <property type="entry name" value="DNA topoisomerase I domain"/>
    <property type="match status" value="1"/>
</dbReference>
<evidence type="ECO:0000256" key="6">
    <source>
        <dbReference type="ARBA" id="ARBA00023235"/>
    </source>
</evidence>
<dbReference type="EC" id="5.6.2.1" evidence="3"/>
<evidence type="ECO:0000256" key="3">
    <source>
        <dbReference type="ARBA" id="ARBA00012891"/>
    </source>
</evidence>
<evidence type="ECO:0000256" key="4">
    <source>
        <dbReference type="ARBA" id="ARBA00023029"/>
    </source>
</evidence>
<evidence type="ECO:0000259" key="7">
    <source>
        <dbReference type="Pfam" id="PF01028"/>
    </source>
</evidence>
<keyword evidence="4" id="KW-0799">Topoisomerase</keyword>
<keyword evidence="10" id="KW-1185">Reference proteome</keyword>
<dbReference type="RefSeq" id="WP_081794478.1">
    <property type="nucleotide sequence ID" value="NZ_CAJHAQ010000001.1"/>
</dbReference>
<reference evidence="9 10" key="1">
    <citation type="submission" date="2018-06" db="EMBL/GenBank/DDBJ databases">
        <authorList>
            <consortium name="Pathogen Informatics"/>
            <person name="Doyle S."/>
        </authorList>
    </citation>
    <scope>NUCLEOTIDE SEQUENCE [LARGE SCALE GENOMIC DNA]</scope>
    <source>
        <strain evidence="9 10">NCTC10526</strain>
    </source>
</reference>
<dbReference type="EMBL" id="UGVC01000001">
    <property type="protein sequence ID" value="SUD91176.1"/>
    <property type="molecule type" value="Genomic_DNA"/>
</dbReference>
<dbReference type="InterPro" id="IPR014711">
    <property type="entry name" value="TopoI_cat_a-hlx-sub_euk"/>
</dbReference>
<sequence length="375" mass="43228">MSASKSTPKSVASKNTALVSQAEHDIRHDYEALAKKAKLRYVSDEEPGYTRVRWGRGFSYRDGEGNTVKNRKLRERFDSLAIPPIWSEVWICHYDNGHLQCTGRDEKGRKQYLYHELWNKVRDEAKFEAMIGFGDKLPALRAQVEQDLQSTKLSRKNVLAAVIKLLETTLIRIGNDRYAKQNKSYGLSTLRSKHVTETEEGLAFDFVGKSAKEHHIELQDERLIQIVTACSDLPGYRIFKYLDEQGNKQVVESDDINEYLREYTGEEYSAKDFRTWMASVLAAEYLYQYADTEVLDSEPDSKERQQLVTDMVKHVAATLGNTPSVCRASYIHPKVINHFLKNTFIENYKKGYRGRTRQFQQPNEKALLAFLTSSE</sequence>
<evidence type="ECO:0000256" key="1">
    <source>
        <dbReference type="ARBA" id="ARBA00000213"/>
    </source>
</evidence>
<dbReference type="AlphaFoldDB" id="A0A379LKR8"/>
<dbReference type="InterPro" id="IPR035447">
    <property type="entry name" value="DNA_topo_I_N_sf"/>
</dbReference>
<protein>
    <recommendedName>
        <fullName evidence="3">DNA topoisomerase</fullName>
        <ecNumber evidence="3">5.6.2.1</ecNumber>
    </recommendedName>
</protein>
<gene>
    <name evidence="9" type="ORF">NCTC10526_01523</name>
</gene>
<dbReference type="GO" id="GO:0006265">
    <property type="term" value="P:DNA topological change"/>
    <property type="evidence" value="ECO:0007669"/>
    <property type="project" value="InterPro"/>
</dbReference>
<evidence type="ECO:0000256" key="2">
    <source>
        <dbReference type="ARBA" id="ARBA00006645"/>
    </source>
</evidence>
<evidence type="ECO:0000313" key="10">
    <source>
        <dbReference type="Proteomes" id="UP000254123"/>
    </source>
</evidence>
<comment type="catalytic activity">
    <reaction evidence="1">
        <text>ATP-independent breakage of single-stranded DNA, followed by passage and rejoining.</text>
        <dbReference type="EC" id="5.6.2.1"/>
    </reaction>
</comment>
<dbReference type="SUPFAM" id="SSF55869">
    <property type="entry name" value="DNA topoisomerase I domain"/>
    <property type="match status" value="1"/>
</dbReference>
<evidence type="ECO:0000259" key="8">
    <source>
        <dbReference type="Pfam" id="PF21338"/>
    </source>
</evidence>
<dbReference type="Pfam" id="PF21338">
    <property type="entry name" value="Top1B_N_bact"/>
    <property type="match status" value="1"/>
</dbReference>
<keyword evidence="5" id="KW-0238">DNA-binding</keyword>
<accession>A0A379LKR8</accession>
<dbReference type="InterPro" id="IPR013500">
    <property type="entry name" value="TopoI_cat_euk"/>
</dbReference>
<feature type="domain" description="DNA topoisomerase IB N-terminal" evidence="8">
    <location>
        <begin position="57"/>
        <end position="105"/>
    </location>
</feature>
<dbReference type="InterPro" id="IPR001631">
    <property type="entry name" value="TopoI"/>
</dbReference>
<evidence type="ECO:0000313" key="9">
    <source>
        <dbReference type="EMBL" id="SUD91176.1"/>
    </source>
</evidence>
<evidence type="ECO:0000256" key="5">
    <source>
        <dbReference type="ARBA" id="ARBA00023125"/>
    </source>
</evidence>
<dbReference type="SUPFAM" id="SSF56349">
    <property type="entry name" value="DNA breaking-rejoining enzymes"/>
    <property type="match status" value="1"/>
</dbReference>
<comment type="similarity">
    <text evidence="2">Belongs to the type IB topoisomerase family.</text>
</comment>
<dbReference type="STRING" id="1123034.GCA_000685805_02389"/>
<dbReference type="Gene3D" id="1.10.132.120">
    <property type="match status" value="1"/>
</dbReference>
<dbReference type="Proteomes" id="UP000254123">
    <property type="component" value="Unassembled WGS sequence"/>
</dbReference>
<proteinExistence type="inferred from homology"/>
<organism evidence="9 10">
    <name type="scientific">Psychrobacter phenylpyruvicus</name>
    <dbReference type="NCBI Taxonomy" id="29432"/>
    <lineage>
        <taxon>Bacteria</taxon>
        <taxon>Pseudomonadati</taxon>
        <taxon>Pseudomonadota</taxon>
        <taxon>Gammaproteobacteria</taxon>
        <taxon>Moraxellales</taxon>
        <taxon>Moraxellaceae</taxon>
        <taxon>Psychrobacter</taxon>
    </lineage>
</organism>
<dbReference type="PROSITE" id="PS52038">
    <property type="entry name" value="TOPO_IB_2"/>
    <property type="match status" value="1"/>
</dbReference>
<keyword evidence="6 9" id="KW-0413">Isomerase</keyword>
<dbReference type="Pfam" id="PF01028">
    <property type="entry name" value="Topoisom_I"/>
    <property type="match status" value="1"/>
</dbReference>